<evidence type="ECO:0000313" key="2">
    <source>
        <dbReference type="EMBL" id="MET3732236.1"/>
    </source>
</evidence>
<dbReference type="Proteomes" id="UP001549146">
    <property type="component" value="Unassembled WGS sequence"/>
</dbReference>
<feature type="signal peptide" evidence="1">
    <location>
        <begin position="1"/>
        <end position="18"/>
    </location>
</feature>
<dbReference type="EMBL" id="JBEPMO010000010">
    <property type="protein sequence ID" value="MET3732236.1"/>
    <property type="molecule type" value="Genomic_DNA"/>
</dbReference>
<protein>
    <submittedName>
        <fullName evidence="2">Uncharacterized protein</fullName>
    </submittedName>
</protein>
<dbReference type="RefSeq" id="WP_354509274.1">
    <property type="nucleotide sequence ID" value="NZ_JBEPMO010000010.1"/>
</dbReference>
<feature type="chain" id="PRO_5047104515" evidence="1">
    <location>
        <begin position="19"/>
        <end position="225"/>
    </location>
</feature>
<keyword evidence="3" id="KW-1185">Reference proteome</keyword>
<keyword evidence="1" id="KW-0732">Signal</keyword>
<sequence length="225" mass="25919">MKNLLILLLCVFCQLTIAQETPKKQHIFFGTFSGNGSVGFATPTKGDVQGSMYIFPEFSPAKVGGEMQVFTVRYNAFKDLMEFKDNDNIFEYYPNVNDKEFLLVGINKKYHYLTYQTKDGRSNNGYLLELYAGKGNRLLKRERIKFVEGQVSKTGYDRTIPDKYIKENDVLFVQFGEGQILEIPTSRKEFLKIFGENESKVNQLIKSEGYSFKDEKDIIKILNSL</sequence>
<reference evidence="2 3" key="1">
    <citation type="submission" date="2024-06" db="EMBL/GenBank/DDBJ databases">
        <title>Genomic Encyclopedia of Type Strains, Phase IV (KMG-IV): sequencing the most valuable type-strain genomes for metagenomic binning, comparative biology and taxonomic classification.</title>
        <authorList>
            <person name="Goeker M."/>
        </authorList>
    </citation>
    <scope>NUCLEOTIDE SEQUENCE [LARGE SCALE GENOMIC DNA]</scope>
    <source>
        <strain evidence="2 3">DSM 29388</strain>
    </source>
</reference>
<evidence type="ECO:0000313" key="3">
    <source>
        <dbReference type="Proteomes" id="UP001549146"/>
    </source>
</evidence>
<comment type="caution">
    <text evidence="2">The sequence shown here is derived from an EMBL/GenBank/DDBJ whole genome shotgun (WGS) entry which is preliminary data.</text>
</comment>
<gene>
    <name evidence="2" type="ORF">ABID46_001825</name>
</gene>
<evidence type="ECO:0000256" key="1">
    <source>
        <dbReference type="SAM" id="SignalP"/>
    </source>
</evidence>
<name>A0ABV2LUJ6_9FLAO</name>
<proteinExistence type="predicted"/>
<accession>A0ABV2LUJ6</accession>
<organism evidence="2 3">
    <name type="scientific">Moheibacter stercoris</name>
    <dbReference type="NCBI Taxonomy" id="1628251"/>
    <lineage>
        <taxon>Bacteria</taxon>
        <taxon>Pseudomonadati</taxon>
        <taxon>Bacteroidota</taxon>
        <taxon>Flavobacteriia</taxon>
        <taxon>Flavobacteriales</taxon>
        <taxon>Weeksellaceae</taxon>
        <taxon>Moheibacter</taxon>
    </lineage>
</organism>